<comment type="caution">
    <text evidence="4">The sequence shown here is derived from an EMBL/GenBank/DDBJ whole genome shotgun (WGS) entry which is preliminary data.</text>
</comment>
<dbReference type="PANTHER" id="PTHR42715">
    <property type="entry name" value="BETA-GLUCOSIDASE"/>
    <property type="match status" value="1"/>
</dbReference>
<dbReference type="InterPro" id="IPR002772">
    <property type="entry name" value="Glyco_hydro_3_C"/>
</dbReference>
<comment type="similarity">
    <text evidence="1">Belongs to the glycosyl hydrolase 3 family.</text>
</comment>
<dbReference type="PRINTS" id="PR00133">
    <property type="entry name" value="GLHYDRLASE3"/>
</dbReference>
<evidence type="ECO:0000259" key="3">
    <source>
        <dbReference type="SMART" id="SM01217"/>
    </source>
</evidence>
<keyword evidence="2 4" id="KW-0378">Hydrolase</keyword>
<accession>A0AA41XJN5</accession>
<sequence>MPESSLSPLEQANDLLGRMTLREKAQQVSAIMPTALLGPDGPDDKVLDEIMKDGIGHVSNLAMMGAASPHNLATITNKVQHYLRENTRLGIPAMFHAEALNGFLAPGYTSFPTAIGLAATWNPDAVEEMARVISRQMRSVGSLHALSPVLDIARDARWGRVHETYGEDVYLTTAMGVGFVRGLQGDDLREGVLATAKHFLGYAMTEAGQNMAATQLGERELYDVYATPFEAAIKLAGLGSVMNSYSEIDGVPVGASHAILTELLRDRMGFTGSVVSDYSTVEWLATRQFIAPTAADAGLLALTAGLDVELPSVVGYGGHLVHAVEDGRLDESVLDEAVRRVLVDKFALDLFENPYVNEDPIELNRIAAEGQDLSRSLAEESITLLKNDGTLPLQRGVRIAVIGPNADSAMVNFAAYTYPSSLDMTKGIMTGESRMAGVSTMSDSSPEISPEEAVKRAEQYAQLMSIDTDALVRHSYGAMDLAEALRTVSPTSEVTSTIGVNIRPDDPQDVAAAVEAAAAADIVVLAIGGRGGWFGTRITEGEGTDAAKIELPPHQVELVRAVSATGTPLVGVYYQGRPYAIADVDELLAASLVAYYPGPYGSQAVASVLFGDANPSGKLPYTIPRATGQVPLYYSQKRGSGYRRSDGDMFRSYIDLENSPLYPFGHGASFTSFEYSNATVSADTVPTDGGAVTITVQVTNTGERAGSEIVQFYISQAVIGITRPELQLVGFARAMLAPQETGSFSCTVQASQLGFTGIDGRFVVEPGPAAVRVGSSSDQVMAAVPFTLTGDTVDLEGQRSYLSKASTTQLNPTPDPKFRR</sequence>
<evidence type="ECO:0000256" key="2">
    <source>
        <dbReference type="ARBA" id="ARBA00022801"/>
    </source>
</evidence>
<dbReference type="Gene3D" id="3.40.50.1700">
    <property type="entry name" value="Glycoside hydrolase family 3 C-terminal domain"/>
    <property type="match status" value="1"/>
</dbReference>
<dbReference type="SUPFAM" id="SSF51445">
    <property type="entry name" value="(Trans)glycosidases"/>
    <property type="match status" value="1"/>
</dbReference>
<evidence type="ECO:0000313" key="5">
    <source>
        <dbReference type="Proteomes" id="UP001165587"/>
    </source>
</evidence>
<evidence type="ECO:0000256" key="1">
    <source>
        <dbReference type="ARBA" id="ARBA00005336"/>
    </source>
</evidence>
<dbReference type="InterPro" id="IPR036962">
    <property type="entry name" value="Glyco_hydro_3_N_sf"/>
</dbReference>
<dbReference type="Pfam" id="PF01915">
    <property type="entry name" value="Glyco_hydro_3_C"/>
    <property type="match status" value="1"/>
</dbReference>
<dbReference type="GO" id="GO:0005975">
    <property type="term" value="P:carbohydrate metabolic process"/>
    <property type="evidence" value="ECO:0007669"/>
    <property type="project" value="InterPro"/>
</dbReference>
<dbReference type="Gene3D" id="3.20.20.300">
    <property type="entry name" value="Glycoside hydrolase, family 3, N-terminal domain"/>
    <property type="match status" value="1"/>
</dbReference>
<dbReference type="AlphaFoldDB" id="A0AA41XJN5"/>
<gene>
    <name evidence="4" type="ORF">N1028_15845</name>
</gene>
<organism evidence="4 5">
    <name type="scientific">Herbiconiux oxytropis</name>
    <dbReference type="NCBI Taxonomy" id="2970915"/>
    <lineage>
        <taxon>Bacteria</taxon>
        <taxon>Bacillati</taxon>
        <taxon>Actinomycetota</taxon>
        <taxon>Actinomycetes</taxon>
        <taxon>Micrococcales</taxon>
        <taxon>Microbacteriaceae</taxon>
        <taxon>Herbiconiux</taxon>
    </lineage>
</organism>
<name>A0AA41XJN5_9MICO</name>
<dbReference type="Gene3D" id="2.60.40.10">
    <property type="entry name" value="Immunoglobulins"/>
    <property type="match status" value="1"/>
</dbReference>
<reference evidence="4" key="1">
    <citation type="submission" date="2022-08" db="EMBL/GenBank/DDBJ databases">
        <authorList>
            <person name="Deng Y."/>
            <person name="Han X.-F."/>
            <person name="Zhang Y.-Q."/>
        </authorList>
    </citation>
    <scope>NUCLEOTIDE SEQUENCE</scope>
    <source>
        <strain evidence="4">CPCC 203407</strain>
    </source>
</reference>
<dbReference type="InterPro" id="IPR026891">
    <property type="entry name" value="Fn3-like"/>
</dbReference>
<evidence type="ECO:0000313" key="4">
    <source>
        <dbReference type="EMBL" id="MCS5727368.1"/>
    </source>
</evidence>
<dbReference type="PANTHER" id="PTHR42715:SF10">
    <property type="entry name" value="BETA-GLUCOSIDASE"/>
    <property type="match status" value="1"/>
</dbReference>
<dbReference type="InterPro" id="IPR017853">
    <property type="entry name" value="GH"/>
</dbReference>
<dbReference type="InterPro" id="IPR036881">
    <property type="entry name" value="Glyco_hydro_3_C_sf"/>
</dbReference>
<keyword evidence="5" id="KW-1185">Reference proteome</keyword>
<protein>
    <submittedName>
        <fullName evidence="4">Glycoside hydrolase family 3 C-terminal domain-containing protein</fullName>
    </submittedName>
</protein>
<proteinExistence type="inferred from homology"/>
<dbReference type="SUPFAM" id="SSF52279">
    <property type="entry name" value="Beta-D-glucan exohydrolase, C-terminal domain"/>
    <property type="match status" value="1"/>
</dbReference>
<dbReference type="SMART" id="SM01217">
    <property type="entry name" value="Fn3_like"/>
    <property type="match status" value="1"/>
</dbReference>
<dbReference type="RefSeq" id="WP_259530359.1">
    <property type="nucleotide sequence ID" value="NZ_JANLCK010000010.1"/>
</dbReference>
<dbReference type="GO" id="GO:0004553">
    <property type="term" value="F:hydrolase activity, hydrolyzing O-glycosyl compounds"/>
    <property type="evidence" value="ECO:0007669"/>
    <property type="project" value="InterPro"/>
</dbReference>
<dbReference type="EMBL" id="JANLCK010000010">
    <property type="protein sequence ID" value="MCS5727368.1"/>
    <property type="molecule type" value="Genomic_DNA"/>
</dbReference>
<dbReference type="InterPro" id="IPR001764">
    <property type="entry name" value="Glyco_hydro_3_N"/>
</dbReference>
<feature type="domain" description="Fibronectin type III-like" evidence="3">
    <location>
        <begin position="708"/>
        <end position="777"/>
    </location>
</feature>
<dbReference type="Proteomes" id="UP001165587">
    <property type="component" value="Unassembled WGS sequence"/>
</dbReference>
<dbReference type="Pfam" id="PF00933">
    <property type="entry name" value="Glyco_hydro_3"/>
    <property type="match status" value="1"/>
</dbReference>
<dbReference type="Pfam" id="PF14310">
    <property type="entry name" value="Fn3-like"/>
    <property type="match status" value="1"/>
</dbReference>
<dbReference type="InterPro" id="IPR050288">
    <property type="entry name" value="Cellulose_deg_GH3"/>
</dbReference>
<dbReference type="InterPro" id="IPR013783">
    <property type="entry name" value="Ig-like_fold"/>
</dbReference>